<dbReference type="EMBL" id="VBWO01000001">
    <property type="protein sequence ID" value="TLF41878.1"/>
    <property type="molecule type" value="Genomic_DNA"/>
</dbReference>
<dbReference type="RefSeq" id="WP_138130176.1">
    <property type="nucleotide sequence ID" value="NZ_VBWO01000001.1"/>
</dbReference>
<accession>A0A5R8LX45</accession>
<comment type="caution">
    <text evidence="1">The sequence shown here is derived from an EMBL/GenBank/DDBJ whole genome shotgun (WGS) entry which is preliminary data.</text>
</comment>
<evidence type="ECO:0000313" key="2">
    <source>
        <dbReference type="Proteomes" id="UP000309885"/>
    </source>
</evidence>
<proteinExistence type="predicted"/>
<dbReference type="Gene3D" id="1.10.287.1490">
    <property type="match status" value="1"/>
</dbReference>
<name>A0A5R8LX45_LACZE</name>
<reference evidence="1 2" key="1">
    <citation type="submission" date="2019-05" db="EMBL/GenBank/DDBJ databases">
        <title>Genome-based reclassification of Lactobacillus casei as Lactobacillus casei subsp. casei. subsp.nov., description of Lactobacillus casei subsp. zeae subsp. nov., and emended description of Lactobacillus casei.</title>
        <authorList>
            <person name="Huang C.-H."/>
        </authorList>
    </citation>
    <scope>NUCLEOTIDE SEQUENCE [LARGE SCALE GENOMIC DNA]</scope>
    <source>
        <strain evidence="1 2">CRBIP24.44</strain>
    </source>
</reference>
<dbReference type="Proteomes" id="UP000309885">
    <property type="component" value="Unassembled WGS sequence"/>
</dbReference>
<gene>
    <name evidence="1" type="ORF">FEI15_01325</name>
</gene>
<sequence>MADMDILQALLGSTQSSTSDAKAKIRKLKEAKSKLEPQIEEYETLAHSLTSLKTSTSHSTFKGTRREKFDSNLQEMTSALKSEIAKHHDAIQSINTKIGQLEMQADSMDSQISQLIEQIAKLATD</sequence>
<protein>
    <submittedName>
        <fullName evidence="1">DUF5082 domain-containing protein</fullName>
    </submittedName>
</protein>
<dbReference type="AlphaFoldDB" id="A0A5R8LX45"/>
<evidence type="ECO:0000313" key="1">
    <source>
        <dbReference type="EMBL" id="TLF41878.1"/>
    </source>
</evidence>
<organism evidence="1 2">
    <name type="scientific">Lacticaseibacillus zeae</name>
    <name type="common">Lactobacillus zeae</name>
    <dbReference type="NCBI Taxonomy" id="57037"/>
    <lineage>
        <taxon>Bacteria</taxon>
        <taxon>Bacillati</taxon>
        <taxon>Bacillota</taxon>
        <taxon>Bacilli</taxon>
        <taxon>Lactobacillales</taxon>
        <taxon>Lactobacillaceae</taxon>
        <taxon>Lacticaseibacillus</taxon>
    </lineage>
</organism>